<gene>
    <name evidence="1" type="ORF">MRATA1EN22A_LOCUS22841</name>
</gene>
<proteinExistence type="predicted"/>
<dbReference type="EMBL" id="OX596088">
    <property type="protein sequence ID" value="CAN0508737.1"/>
    <property type="molecule type" value="Genomic_DNA"/>
</dbReference>
<protein>
    <submittedName>
        <fullName evidence="1">Uncharacterized protein</fullName>
    </submittedName>
</protein>
<dbReference type="Proteomes" id="UP001162501">
    <property type="component" value="Chromosome 4"/>
</dbReference>
<feature type="non-terminal residue" evidence="1">
    <location>
        <position position="59"/>
    </location>
</feature>
<organism evidence="1 2">
    <name type="scientific">Rangifer tarandus platyrhynchus</name>
    <name type="common">Svalbard reindeer</name>
    <dbReference type="NCBI Taxonomy" id="3082113"/>
    <lineage>
        <taxon>Eukaryota</taxon>
        <taxon>Metazoa</taxon>
        <taxon>Chordata</taxon>
        <taxon>Craniata</taxon>
        <taxon>Vertebrata</taxon>
        <taxon>Euteleostomi</taxon>
        <taxon>Mammalia</taxon>
        <taxon>Eutheria</taxon>
        <taxon>Laurasiatheria</taxon>
        <taxon>Artiodactyla</taxon>
        <taxon>Ruminantia</taxon>
        <taxon>Pecora</taxon>
        <taxon>Cervidae</taxon>
        <taxon>Odocoileinae</taxon>
        <taxon>Rangifer</taxon>
    </lineage>
</organism>
<accession>A0AC59ZTP1</accession>
<evidence type="ECO:0000313" key="1">
    <source>
        <dbReference type="EMBL" id="CAN0508737.1"/>
    </source>
</evidence>
<reference evidence="1" key="2">
    <citation type="submission" date="2025-03" db="EMBL/GenBank/DDBJ databases">
        <authorList>
            <consortium name="ELIXIR-Norway"/>
            <consortium name="Elixir Norway"/>
        </authorList>
    </citation>
    <scope>NUCLEOTIDE SEQUENCE</scope>
</reference>
<name>A0AC59ZTP1_RANTA</name>
<reference evidence="1" key="1">
    <citation type="submission" date="2023-05" db="EMBL/GenBank/DDBJ databases">
        <authorList>
            <consortium name="ELIXIR-Norway"/>
        </authorList>
    </citation>
    <scope>NUCLEOTIDE SEQUENCE</scope>
</reference>
<evidence type="ECO:0000313" key="2">
    <source>
        <dbReference type="Proteomes" id="UP001162501"/>
    </source>
</evidence>
<sequence length="59" mass="6840">MIWKRKGMKSPHLCASFYPLSHRNNYAAPPTTQVLLRTARNYSLGVHFLKVSNSPQRLR</sequence>